<dbReference type="Proteomes" id="UP001054837">
    <property type="component" value="Unassembled WGS sequence"/>
</dbReference>
<comment type="caution">
    <text evidence="2">The sequence shown here is derived from an EMBL/GenBank/DDBJ whole genome shotgun (WGS) entry which is preliminary data.</text>
</comment>
<dbReference type="AlphaFoldDB" id="A0AAV4Q8C4"/>
<feature type="compositionally biased region" description="Basic and acidic residues" evidence="1">
    <location>
        <begin position="15"/>
        <end position="49"/>
    </location>
</feature>
<gene>
    <name evidence="2" type="ORF">CDAR_74091</name>
</gene>
<reference evidence="2 3" key="1">
    <citation type="submission" date="2021-06" db="EMBL/GenBank/DDBJ databases">
        <title>Caerostris darwini draft genome.</title>
        <authorList>
            <person name="Kono N."/>
            <person name="Arakawa K."/>
        </authorList>
    </citation>
    <scope>NUCLEOTIDE SEQUENCE [LARGE SCALE GENOMIC DNA]</scope>
</reference>
<dbReference type="EMBL" id="BPLQ01004112">
    <property type="protein sequence ID" value="GIY05644.1"/>
    <property type="molecule type" value="Genomic_DNA"/>
</dbReference>
<feature type="region of interest" description="Disordered" evidence="1">
    <location>
        <begin position="8"/>
        <end position="70"/>
    </location>
</feature>
<name>A0AAV4Q8C4_9ARAC</name>
<accession>A0AAV4Q8C4</accession>
<organism evidence="2 3">
    <name type="scientific">Caerostris darwini</name>
    <dbReference type="NCBI Taxonomy" id="1538125"/>
    <lineage>
        <taxon>Eukaryota</taxon>
        <taxon>Metazoa</taxon>
        <taxon>Ecdysozoa</taxon>
        <taxon>Arthropoda</taxon>
        <taxon>Chelicerata</taxon>
        <taxon>Arachnida</taxon>
        <taxon>Araneae</taxon>
        <taxon>Araneomorphae</taxon>
        <taxon>Entelegynae</taxon>
        <taxon>Araneoidea</taxon>
        <taxon>Araneidae</taxon>
        <taxon>Caerostris</taxon>
    </lineage>
</organism>
<evidence type="ECO:0000313" key="3">
    <source>
        <dbReference type="Proteomes" id="UP001054837"/>
    </source>
</evidence>
<keyword evidence="3" id="KW-1185">Reference proteome</keyword>
<evidence type="ECO:0000256" key="1">
    <source>
        <dbReference type="SAM" id="MobiDB-lite"/>
    </source>
</evidence>
<proteinExistence type="predicted"/>
<protein>
    <submittedName>
        <fullName evidence="2">Uncharacterized protein</fullName>
    </submittedName>
</protein>
<sequence>MCVFAVQAEAGRFGQPEREPHDGGDPHQGRERQPPDVRPAHLRDTDHGGGRPKPAQESPAGPLALLFPPPHPHGMHSSGFRRMLSCLKCFRWFTGSRATHWFCFLKT</sequence>
<evidence type="ECO:0000313" key="2">
    <source>
        <dbReference type="EMBL" id="GIY05644.1"/>
    </source>
</evidence>